<dbReference type="InterPro" id="IPR045257">
    <property type="entry name" value="E2/Pdx1"/>
</dbReference>
<dbReference type="SUPFAM" id="SSF47005">
    <property type="entry name" value="Peripheral subunit-binding domain of 2-oxo acid dehydrogenase complex"/>
    <property type="match status" value="1"/>
</dbReference>
<protein>
    <recommendedName>
        <fullName evidence="6">Acetyltransferase component of pyruvate dehydrogenase complex</fullName>
        <ecNumber evidence="6">2.3.1.12</ecNumber>
    </recommendedName>
</protein>
<name>A0ABP0UI79_9BRYO</name>
<dbReference type="Gene3D" id="4.10.320.10">
    <property type="entry name" value="E3-binding domain"/>
    <property type="match status" value="1"/>
</dbReference>
<dbReference type="Pfam" id="PF00364">
    <property type="entry name" value="Biotin_lipoyl"/>
    <property type="match status" value="3"/>
</dbReference>
<feature type="domain" description="Lipoyl-binding" evidence="8">
    <location>
        <begin position="86"/>
        <end position="162"/>
    </location>
</feature>
<dbReference type="SUPFAM" id="SSF52777">
    <property type="entry name" value="CoA-dependent acyltransferases"/>
    <property type="match status" value="1"/>
</dbReference>
<feature type="region of interest" description="Disordered" evidence="7">
    <location>
        <begin position="174"/>
        <end position="235"/>
    </location>
</feature>
<dbReference type="NCBIfam" id="TIGR01349">
    <property type="entry name" value="PDHac_trf_mito"/>
    <property type="match status" value="1"/>
</dbReference>
<dbReference type="InterPro" id="IPR004167">
    <property type="entry name" value="PSBD"/>
</dbReference>
<feature type="domain" description="Lipoyl-binding" evidence="8">
    <location>
        <begin position="215"/>
        <end position="291"/>
    </location>
</feature>
<dbReference type="InterPro" id="IPR000089">
    <property type="entry name" value="Biotin_lipoyl"/>
</dbReference>
<dbReference type="Pfam" id="PF00198">
    <property type="entry name" value="2-oxoacid_dh"/>
    <property type="match status" value="1"/>
</dbReference>
<keyword evidence="5 6" id="KW-0012">Acyltransferase</keyword>
<accession>A0ABP0UI79</accession>
<evidence type="ECO:0000256" key="6">
    <source>
        <dbReference type="RuleBase" id="RU361137"/>
    </source>
</evidence>
<dbReference type="PROSITE" id="PS00189">
    <property type="entry name" value="LIPOYL"/>
    <property type="match status" value="3"/>
</dbReference>
<dbReference type="PANTHER" id="PTHR23151">
    <property type="entry name" value="DIHYDROLIPOAMIDE ACETYL/SUCCINYL-TRANSFERASE-RELATED"/>
    <property type="match status" value="1"/>
</dbReference>
<feature type="domain" description="Peripheral subunit-binding (PSBD)" evidence="9">
    <location>
        <begin position="472"/>
        <end position="509"/>
    </location>
</feature>
<dbReference type="InterPro" id="IPR003016">
    <property type="entry name" value="2-oxoA_DH_lipoyl-BS"/>
</dbReference>
<feature type="domain" description="Lipoyl-binding" evidence="8">
    <location>
        <begin position="344"/>
        <end position="420"/>
    </location>
</feature>
<comment type="cofactor">
    <cofactor evidence="6">
        <name>(R)-lipoate</name>
        <dbReference type="ChEBI" id="CHEBI:83088"/>
    </cofactor>
    <text evidence="6">Binds 3 lipoyl cofactors covalently.</text>
</comment>
<dbReference type="InterPro" id="IPR023213">
    <property type="entry name" value="CAT-like_dom_sf"/>
</dbReference>
<evidence type="ECO:0000313" key="10">
    <source>
        <dbReference type="EMBL" id="CAK9222168.1"/>
    </source>
</evidence>
<feature type="region of interest" description="Disordered" evidence="7">
    <location>
        <begin position="430"/>
        <end position="469"/>
    </location>
</feature>
<dbReference type="Proteomes" id="UP001497512">
    <property type="component" value="Chromosome 4"/>
</dbReference>
<organism evidence="10 11">
    <name type="scientific">Sphagnum troendelagicum</name>
    <dbReference type="NCBI Taxonomy" id="128251"/>
    <lineage>
        <taxon>Eukaryota</taxon>
        <taxon>Viridiplantae</taxon>
        <taxon>Streptophyta</taxon>
        <taxon>Embryophyta</taxon>
        <taxon>Bryophyta</taxon>
        <taxon>Sphagnophytina</taxon>
        <taxon>Sphagnopsida</taxon>
        <taxon>Sphagnales</taxon>
        <taxon>Sphagnaceae</taxon>
        <taxon>Sphagnum</taxon>
    </lineage>
</organism>
<evidence type="ECO:0000256" key="5">
    <source>
        <dbReference type="ARBA" id="ARBA00023315"/>
    </source>
</evidence>
<keyword evidence="11" id="KW-1185">Reference proteome</keyword>
<sequence>MAALCRSGVARERMARVLASSLRRTAVSPRWYYTRVPVARKEQLMPLQDARNSYFSASFIEEQYGFLTAKSAYGVRSYSSGGLPPHEVLTMPALSPTMTQGHVGKWKKKEGETVAAGDVLCDIETDKATLDFESLEDGVLAKILIPAGTKDVPVGQALCVVAESAEGVEQFASYSAGAGPTPSPQPKQQASPSSPPATAPSPSPQRSPPSDLPPHEVLTMPALSPTMTQGNVGKWKKKEGDMVAAGDVLCDIETDKATLDFESLEDGVLAKILIPAGTKDIPVGQALCVVAESKEGLEKFTSYSQEEDGQTASQASQPQEQARPSSHSPPPPHPSFPPVDLPPHEVLSMPALSPTMTQGNVGTWKKKEGDKVAAGDVLCDIETDKATLDFESLEDGVMAKILIPSGTKDVQVGRGLCVIAESDQELEKFASYSSEASTPSASGQSPKAAEGQSQAHAPATPAPLSSSAVQGKFGPAVRKLLAESGLDASQLTGTGPHGMLVKGDVLAAMKSGLLPKSKSTPAAASKISAPAKVPAASSPALSYEDIPTSQIRKIIAKRLVESKSGIPHAYLEAATLLDPTLDLRKELKENHGVSISVNDFIIRATALALKEVPEANAFWDDKAGTRVKNNSIDICVAVATEKGLMTPILKNADQKSLSDISSEVKSLAERARAGKLKPNEFQGGTFSISNLGMFSVDHFSAIINPPQACILAVGRGVKKVVWEEDADGGGRPKTVTQMLVTLSVDHRVYDGETGGRFLKALHANLSDPKRMLL</sequence>
<evidence type="ECO:0000256" key="7">
    <source>
        <dbReference type="SAM" id="MobiDB-lite"/>
    </source>
</evidence>
<dbReference type="PROSITE" id="PS50968">
    <property type="entry name" value="BIOTINYL_LIPOYL"/>
    <property type="match status" value="3"/>
</dbReference>
<evidence type="ECO:0000256" key="1">
    <source>
        <dbReference type="ARBA" id="ARBA00007317"/>
    </source>
</evidence>
<feature type="compositionally biased region" description="Pro residues" evidence="7">
    <location>
        <begin position="327"/>
        <end position="341"/>
    </location>
</feature>
<feature type="region of interest" description="Disordered" evidence="7">
    <location>
        <begin position="302"/>
        <end position="369"/>
    </location>
</feature>
<evidence type="ECO:0000256" key="4">
    <source>
        <dbReference type="ARBA" id="ARBA00022946"/>
    </source>
</evidence>
<keyword evidence="3 6" id="KW-0450">Lipoyl</keyword>
<comment type="catalytic activity">
    <reaction evidence="6">
        <text>N(6)-[(R)-dihydrolipoyl]-L-lysyl-[protein] + acetyl-CoA = N(6)-[(R)-S(8)-acetyldihydrolipoyl]-L-lysyl-[protein] + CoA</text>
        <dbReference type="Rhea" id="RHEA:17017"/>
        <dbReference type="Rhea" id="RHEA-COMP:10475"/>
        <dbReference type="Rhea" id="RHEA-COMP:10478"/>
        <dbReference type="ChEBI" id="CHEBI:57287"/>
        <dbReference type="ChEBI" id="CHEBI:57288"/>
        <dbReference type="ChEBI" id="CHEBI:83100"/>
        <dbReference type="ChEBI" id="CHEBI:83111"/>
        <dbReference type="EC" id="2.3.1.12"/>
    </reaction>
</comment>
<reference evidence="10" key="1">
    <citation type="submission" date="2024-02" db="EMBL/GenBank/DDBJ databases">
        <authorList>
            <consortium name="ELIXIR-Norway"/>
            <consortium name="Elixir Norway"/>
        </authorList>
    </citation>
    <scope>NUCLEOTIDE SEQUENCE</scope>
</reference>
<feature type="compositionally biased region" description="Low complexity" evidence="7">
    <location>
        <begin position="455"/>
        <end position="468"/>
    </location>
</feature>
<comment type="similarity">
    <text evidence="1 6">Belongs to the 2-oxoacid dehydrogenase family.</text>
</comment>
<feature type="compositionally biased region" description="Polar residues" evidence="7">
    <location>
        <begin position="310"/>
        <end position="323"/>
    </location>
</feature>
<comment type="function">
    <text evidence="6">The pyruvate dehydrogenase complex catalyzes the overall conversion of pyruvate to acetyl-CoA and CO(2).</text>
</comment>
<dbReference type="EC" id="2.3.1.12" evidence="6"/>
<dbReference type="CDD" id="cd06849">
    <property type="entry name" value="lipoyl_domain"/>
    <property type="match status" value="3"/>
</dbReference>
<dbReference type="SUPFAM" id="SSF51230">
    <property type="entry name" value="Single hybrid motif"/>
    <property type="match status" value="3"/>
</dbReference>
<dbReference type="Pfam" id="PF02817">
    <property type="entry name" value="E3_binding"/>
    <property type="match status" value="1"/>
</dbReference>
<feature type="compositionally biased region" description="Pro residues" evidence="7">
    <location>
        <begin position="193"/>
        <end position="212"/>
    </location>
</feature>
<keyword evidence="4" id="KW-0809">Transit peptide</keyword>
<dbReference type="Gene3D" id="3.30.559.10">
    <property type="entry name" value="Chloramphenicol acetyltransferase-like domain"/>
    <property type="match status" value="1"/>
</dbReference>
<evidence type="ECO:0000256" key="3">
    <source>
        <dbReference type="ARBA" id="ARBA00022823"/>
    </source>
</evidence>
<dbReference type="InterPro" id="IPR036625">
    <property type="entry name" value="E3-bd_dom_sf"/>
</dbReference>
<keyword evidence="2 6" id="KW-0808">Transferase</keyword>
<evidence type="ECO:0000259" key="8">
    <source>
        <dbReference type="PROSITE" id="PS50968"/>
    </source>
</evidence>
<dbReference type="InterPro" id="IPR001078">
    <property type="entry name" value="2-oxoacid_DH_actylTfrase"/>
</dbReference>
<proteinExistence type="inferred from homology"/>
<dbReference type="InterPro" id="IPR006257">
    <property type="entry name" value="LAT1"/>
</dbReference>
<feature type="compositionally biased region" description="Low complexity" evidence="7">
    <location>
        <begin position="430"/>
        <end position="445"/>
    </location>
</feature>
<dbReference type="PROSITE" id="PS51826">
    <property type="entry name" value="PSBD"/>
    <property type="match status" value="1"/>
</dbReference>
<dbReference type="Gene3D" id="2.40.50.100">
    <property type="match status" value="3"/>
</dbReference>
<evidence type="ECO:0000259" key="9">
    <source>
        <dbReference type="PROSITE" id="PS51826"/>
    </source>
</evidence>
<evidence type="ECO:0000256" key="2">
    <source>
        <dbReference type="ARBA" id="ARBA00022679"/>
    </source>
</evidence>
<dbReference type="EMBL" id="OZ019896">
    <property type="protein sequence ID" value="CAK9222168.1"/>
    <property type="molecule type" value="Genomic_DNA"/>
</dbReference>
<dbReference type="InterPro" id="IPR011053">
    <property type="entry name" value="Single_hybrid_motif"/>
</dbReference>
<dbReference type="PANTHER" id="PTHR23151:SF90">
    <property type="entry name" value="DIHYDROLIPOYLLYSINE-RESIDUE ACETYLTRANSFERASE COMPONENT OF PYRUVATE DEHYDROGENASE COMPLEX, MITOCHONDRIAL-RELATED"/>
    <property type="match status" value="1"/>
</dbReference>
<comment type="subcellular location">
    <subcellularLocation>
        <location evidence="6">Mitochondrion</location>
    </subcellularLocation>
</comment>
<evidence type="ECO:0000313" key="11">
    <source>
        <dbReference type="Proteomes" id="UP001497512"/>
    </source>
</evidence>
<gene>
    <name evidence="10" type="ORF">CSSPTR1EN2_LOCUS15930</name>
</gene>